<dbReference type="SMART" id="SM00389">
    <property type="entry name" value="HOX"/>
    <property type="match status" value="1"/>
</dbReference>
<reference evidence="15" key="2">
    <citation type="submission" date="2020-11" db="EMBL/GenBank/DDBJ databases">
        <authorList>
            <person name="McCartney M.A."/>
            <person name="Auch B."/>
            <person name="Kono T."/>
            <person name="Mallez S."/>
            <person name="Becker A."/>
            <person name="Gohl D.M."/>
            <person name="Silverstein K.A.T."/>
            <person name="Koren S."/>
            <person name="Bechman K.B."/>
            <person name="Herman A."/>
            <person name="Abrahante J.E."/>
            <person name="Garbe J."/>
        </authorList>
    </citation>
    <scope>NUCLEOTIDE SEQUENCE</scope>
    <source>
        <strain evidence="15">Duluth1</strain>
        <tissue evidence="15">Whole animal</tissue>
    </source>
</reference>
<dbReference type="SUPFAM" id="SSF46689">
    <property type="entry name" value="Homeodomain-like"/>
    <property type="match status" value="1"/>
</dbReference>
<evidence type="ECO:0000256" key="8">
    <source>
        <dbReference type="ARBA" id="ARBA00023163"/>
    </source>
</evidence>
<feature type="region of interest" description="Disordered" evidence="13">
    <location>
        <begin position="325"/>
        <end position="390"/>
    </location>
</feature>
<dbReference type="FunFam" id="1.10.10.60:FF:000057">
    <property type="entry name" value="Short stature homeobox 2"/>
    <property type="match status" value="1"/>
</dbReference>
<protein>
    <recommendedName>
        <fullName evidence="14">Homeobox domain-containing protein</fullName>
    </recommendedName>
</protein>
<evidence type="ECO:0000256" key="6">
    <source>
        <dbReference type="ARBA" id="ARBA00023125"/>
    </source>
</evidence>
<keyword evidence="4" id="KW-0524">Neurogenesis</keyword>
<feature type="compositionally biased region" description="Acidic residues" evidence="13">
    <location>
        <begin position="372"/>
        <end position="390"/>
    </location>
</feature>
<evidence type="ECO:0000256" key="1">
    <source>
        <dbReference type="ARBA" id="ARBA00004123"/>
    </source>
</evidence>
<feature type="domain" description="Homeobox" evidence="14">
    <location>
        <begin position="102"/>
        <end position="162"/>
    </location>
</feature>
<keyword evidence="7 11" id="KW-0371">Homeobox</keyword>
<evidence type="ECO:0000256" key="3">
    <source>
        <dbReference type="ARBA" id="ARBA00022782"/>
    </source>
</evidence>
<evidence type="ECO:0000256" key="9">
    <source>
        <dbReference type="ARBA" id="ARBA00023242"/>
    </source>
</evidence>
<dbReference type="CDD" id="cd00086">
    <property type="entry name" value="homeodomain"/>
    <property type="match status" value="1"/>
</dbReference>
<dbReference type="PANTHER" id="PTHR46799">
    <property type="entry name" value="HOMEOBOX PROTEIN UNC-4 HOMOLOG"/>
    <property type="match status" value="1"/>
</dbReference>
<dbReference type="Gene3D" id="1.10.10.60">
    <property type="entry name" value="Homeodomain-like"/>
    <property type="match status" value="1"/>
</dbReference>
<feature type="compositionally biased region" description="Basic and acidic residues" evidence="13">
    <location>
        <begin position="347"/>
        <end position="370"/>
    </location>
</feature>
<evidence type="ECO:0000313" key="16">
    <source>
        <dbReference type="Proteomes" id="UP000828390"/>
    </source>
</evidence>
<dbReference type="EMBL" id="JAIWYP010000002">
    <property type="protein sequence ID" value="KAH3864111.1"/>
    <property type="molecule type" value="Genomic_DNA"/>
</dbReference>
<evidence type="ECO:0000256" key="11">
    <source>
        <dbReference type="PROSITE-ProRule" id="PRU00108"/>
    </source>
</evidence>
<keyword evidence="2" id="KW-0217">Developmental protein</keyword>
<feature type="region of interest" description="Disordered" evidence="13">
    <location>
        <begin position="69"/>
        <end position="109"/>
    </location>
</feature>
<proteinExistence type="inferred from homology"/>
<dbReference type="InterPro" id="IPR001356">
    <property type="entry name" value="HD"/>
</dbReference>
<dbReference type="InterPro" id="IPR009057">
    <property type="entry name" value="Homeodomain-like_sf"/>
</dbReference>
<dbReference type="Proteomes" id="UP000828390">
    <property type="component" value="Unassembled WGS sequence"/>
</dbReference>
<dbReference type="PANTHER" id="PTHR46799:SF1">
    <property type="entry name" value="HOMEOBOX PROTEIN UNC-4 HOMOLOG"/>
    <property type="match status" value="1"/>
</dbReference>
<dbReference type="GO" id="GO:0005634">
    <property type="term" value="C:nucleus"/>
    <property type="evidence" value="ECO:0007669"/>
    <property type="project" value="UniProtKB-SubCell"/>
</dbReference>
<comment type="caution">
    <text evidence="15">The sequence shown here is derived from an EMBL/GenBank/DDBJ whole genome shotgun (WGS) entry which is preliminary data.</text>
</comment>
<feature type="DNA-binding region" description="Homeobox" evidence="11">
    <location>
        <begin position="104"/>
        <end position="163"/>
    </location>
</feature>
<evidence type="ECO:0000256" key="7">
    <source>
        <dbReference type="ARBA" id="ARBA00023155"/>
    </source>
</evidence>
<evidence type="ECO:0000256" key="13">
    <source>
        <dbReference type="SAM" id="MobiDB-lite"/>
    </source>
</evidence>
<evidence type="ECO:0000256" key="12">
    <source>
        <dbReference type="RuleBase" id="RU000682"/>
    </source>
</evidence>
<keyword evidence="16" id="KW-1185">Reference proteome</keyword>
<evidence type="ECO:0000256" key="5">
    <source>
        <dbReference type="ARBA" id="ARBA00023015"/>
    </source>
</evidence>
<dbReference type="AlphaFoldDB" id="A0A9D4LU64"/>
<dbReference type="PROSITE" id="PS50071">
    <property type="entry name" value="HOMEOBOX_2"/>
    <property type="match status" value="1"/>
</dbReference>
<feature type="compositionally biased region" description="Basic and acidic residues" evidence="13">
    <location>
        <begin position="189"/>
        <end position="233"/>
    </location>
</feature>
<dbReference type="GO" id="GO:0030154">
    <property type="term" value="P:cell differentiation"/>
    <property type="evidence" value="ECO:0007669"/>
    <property type="project" value="UniProtKB-KW"/>
</dbReference>
<keyword evidence="5" id="KW-0805">Transcription regulation</keyword>
<accession>A0A9D4LU64</accession>
<feature type="region of interest" description="Disordered" evidence="13">
    <location>
        <begin position="161"/>
        <end position="261"/>
    </location>
</feature>
<comment type="subcellular location">
    <subcellularLocation>
        <location evidence="1 11 12">Nucleus</location>
    </subcellularLocation>
</comment>
<keyword evidence="8" id="KW-0804">Transcription</keyword>
<keyword evidence="3" id="KW-0221">Differentiation</keyword>
<dbReference type="Pfam" id="PF00046">
    <property type="entry name" value="Homeodomain"/>
    <property type="match status" value="1"/>
</dbReference>
<evidence type="ECO:0000256" key="4">
    <source>
        <dbReference type="ARBA" id="ARBA00022902"/>
    </source>
</evidence>
<feature type="compositionally biased region" description="Basic and acidic residues" evidence="13">
    <location>
        <begin position="325"/>
        <end position="334"/>
    </location>
</feature>
<feature type="compositionally biased region" description="Polar residues" evidence="13">
    <location>
        <begin position="69"/>
        <end position="78"/>
    </location>
</feature>
<keyword evidence="6 11" id="KW-0238">DNA-binding</keyword>
<feature type="compositionally biased region" description="Basic and acidic residues" evidence="13">
    <location>
        <begin position="248"/>
        <end position="257"/>
    </location>
</feature>
<dbReference type="InterPro" id="IPR017970">
    <property type="entry name" value="Homeobox_CS"/>
</dbReference>
<evidence type="ECO:0000256" key="2">
    <source>
        <dbReference type="ARBA" id="ARBA00022473"/>
    </source>
</evidence>
<dbReference type="GO" id="GO:0007399">
    <property type="term" value="P:nervous system development"/>
    <property type="evidence" value="ECO:0007669"/>
    <property type="project" value="UniProtKB-KW"/>
</dbReference>
<comment type="similarity">
    <text evidence="10">Belongs to the paired homeobox family. Unc-4 subfamily.</text>
</comment>
<sequence length="390" mass="44471">MHTQNSYFASSQASALRMLYPQLAYSGYPGNLAALALATHGQYPYDYAQTLATQMNFAMEAGLTSRKSLTLSPNSSISDGKEDRYMSKDCDSDGESSDGQSGKRRRTRTNFTGWQLEELERAFQESHYPDVFMREALAMRLDLVESRVQVWFQNRRAKFRKRDNTKKGPGRPAHNAHPQTCSGEPMDPEEIKRREQERVEKKRRKQEERLRKMEEKRKLLDANDTEGHRKLQEEYEQSNAADQLNDLDDSKLDKSFDDEPEVDVVEQKKGFSAFSIDRLLGEPKISKSILPNSKYPPGQTYSSVGGVGMFSLYPITQPIGFVVEQRQDDAKSSENMDLSSSSEEGAEETHTNTDTVQYRKESVSSEHQYSESDVDDDHDIDVTDDEVVNH</sequence>
<keyword evidence="9 11" id="KW-0539">Nucleus</keyword>
<gene>
    <name evidence="15" type="ORF">DPMN_027125</name>
</gene>
<dbReference type="GO" id="GO:1990837">
    <property type="term" value="F:sequence-specific double-stranded DNA binding"/>
    <property type="evidence" value="ECO:0007669"/>
    <property type="project" value="TreeGrafter"/>
</dbReference>
<feature type="compositionally biased region" description="Basic and acidic residues" evidence="13">
    <location>
        <begin position="79"/>
        <end position="91"/>
    </location>
</feature>
<dbReference type="GO" id="GO:0000981">
    <property type="term" value="F:DNA-binding transcription factor activity, RNA polymerase II-specific"/>
    <property type="evidence" value="ECO:0007669"/>
    <property type="project" value="InterPro"/>
</dbReference>
<evidence type="ECO:0000259" key="14">
    <source>
        <dbReference type="PROSITE" id="PS50071"/>
    </source>
</evidence>
<evidence type="ECO:0000256" key="10">
    <source>
        <dbReference type="ARBA" id="ARBA00038351"/>
    </source>
</evidence>
<name>A0A9D4LU64_DREPO</name>
<organism evidence="15 16">
    <name type="scientific">Dreissena polymorpha</name>
    <name type="common">Zebra mussel</name>
    <name type="synonym">Mytilus polymorpha</name>
    <dbReference type="NCBI Taxonomy" id="45954"/>
    <lineage>
        <taxon>Eukaryota</taxon>
        <taxon>Metazoa</taxon>
        <taxon>Spiralia</taxon>
        <taxon>Lophotrochozoa</taxon>
        <taxon>Mollusca</taxon>
        <taxon>Bivalvia</taxon>
        <taxon>Autobranchia</taxon>
        <taxon>Heteroconchia</taxon>
        <taxon>Euheterodonta</taxon>
        <taxon>Imparidentia</taxon>
        <taxon>Neoheterodontei</taxon>
        <taxon>Myida</taxon>
        <taxon>Dreissenoidea</taxon>
        <taxon>Dreissenidae</taxon>
        <taxon>Dreissena</taxon>
    </lineage>
</organism>
<dbReference type="PROSITE" id="PS00027">
    <property type="entry name" value="HOMEOBOX_1"/>
    <property type="match status" value="1"/>
</dbReference>
<evidence type="ECO:0000313" key="15">
    <source>
        <dbReference type="EMBL" id="KAH3864111.1"/>
    </source>
</evidence>
<reference evidence="15" key="1">
    <citation type="journal article" date="2019" name="bioRxiv">
        <title>The Genome of the Zebra Mussel, Dreissena polymorpha: A Resource for Invasive Species Research.</title>
        <authorList>
            <person name="McCartney M.A."/>
            <person name="Auch B."/>
            <person name="Kono T."/>
            <person name="Mallez S."/>
            <person name="Zhang Y."/>
            <person name="Obille A."/>
            <person name="Becker A."/>
            <person name="Abrahante J.E."/>
            <person name="Garbe J."/>
            <person name="Badalamenti J.P."/>
            <person name="Herman A."/>
            <person name="Mangelson H."/>
            <person name="Liachko I."/>
            <person name="Sullivan S."/>
            <person name="Sone E.D."/>
            <person name="Koren S."/>
            <person name="Silverstein K.A.T."/>
            <person name="Beckman K.B."/>
            <person name="Gohl D.M."/>
        </authorList>
    </citation>
    <scope>NUCLEOTIDE SEQUENCE</scope>
    <source>
        <strain evidence="15">Duluth1</strain>
        <tissue evidence="15">Whole animal</tissue>
    </source>
</reference>